<dbReference type="AlphaFoldDB" id="A0A6M5YH36"/>
<dbReference type="KEGG" id="ftj:FTUN_0853"/>
<evidence type="ECO:0000313" key="1">
    <source>
        <dbReference type="EMBL" id="QJW93347.1"/>
    </source>
</evidence>
<evidence type="ECO:0000313" key="2">
    <source>
        <dbReference type="Proteomes" id="UP000503447"/>
    </source>
</evidence>
<gene>
    <name evidence="1" type="ORF">FTUN_0853</name>
</gene>
<organism evidence="1 2">
    <name type="scientific">Frigoriglobus tundricola</name>
    <dbReference type="NCBI Taxonomy" id="2774151"/>
    <lineage>
        <taxon>Bacteria</taxon>
        <taxon>Pseudomonadati</taxon>
        <taxon>Planctomycetota</taxon>
        <taxon>Planctomycetia</taxon>
        <taxon>Gemmatales</taxon>
        <taxon>Gemmataceae</taxon>
        <taxon>Frigoriglobus</taxon>
    </lineage>
</organism>
<keyword evidence="2" id="KW-1185">Reference proteome</keyword>
<dbReference type="EMBL" id="CP053452">
    <property type="protein sequence ID" value="QJW93347.1"/>
    <property type="molecule type" value="Genomic_DNA"/>
</dbReference>
<sequence length="182" mass="19293">MTIQAVPSPKPNGPLALAFLAVLQDSTGWLGGYLVTNGWGRPLEFRLTTAVQPNRVQSVLYGPTLVEYLHADVIGKTLVEKTATKPDLIVTDGPPALALRARIEVPVVALAPPTGTLAETVPFSHARSSAGLLLPARFAADRDAVLELLERVDPAVDLAEPFARIREAVGEARKMGVTKSAA</sequence>
<protein>
    <submittedName>
        <fullName evidence="1">Uncharacterized protein</fullName>
    </submittedName>
</protein>
<accession>A0A6M5YH36</accession>
<proteinExistence type="predicted"/>
<dbReference type="Proteomes" id="UP000503447">
    <property type="component" value="Chromosome"/>
</dbReference>
<name>A0A6M5YH36_9BACT</name>
<dbReference type="RefSeq" id="WP_171469552.1">
    <property type="nucleotide sequence ID" value="NZ_CP053452.2"/>
</dbReference>
<reference evidence="2" key="1">
    <citation type="submission" date="2020-05" db="EMBL/GenBank/DDBJ databases">
        <title>Frigoriglobus tundricola gen. nov., sp. nov., a psychrotolerant cellulolytic planctomycete of the family Gemmataceae with two divergent copies of 16S rRNA gene.</title>
        <authorList>
            <person name="Kulichevskaya I.S."/>
            <person name="Ivanova A.A."/>
            <person name="Naumoff D.G."/>
            <person name="Beletsky A.V."/>
            <person name="Rijpstra W.I.C."/>
            <person name="Sinninghe Damste J.S."/>
            <person name="Mardanov A.V."/>
            <person name="Ravin N.V."/>
            <person name="Dedysh S.N."/>
        </authorList>
    </citation>
    <scope>NUCLEOTIDE SEQUENCE [LARGE SCALE GENOMIC DNA]</scope>
    <source>
        <strain evidence="2">PL17</strain>
    </source>
</reference>